<keyword evidence="8" id="KW-0675">Receptor</keyword>
<gene>
    <name evidence="12" type="ORF">NDU88_000611</name>
</gene>
<evidence type="ECO:0000256" key="7">
    <source>
        <dbReference type="ARBA" id="ARBA00023136"/>
    </source>
</evidence>
<dbReference type="Pfam" id="PF01094">
    <property type="entry name" value="ANF_receptor"/>
    <property type="match status" value="1"/>
</dbReference>
<dbReference type="InterPro" id="IPR028082">
    <property type="entry name" value="Peripla_BP_I"/>
</dbReference>
<evidence type="ECO:0000256" key="4">
    <source>
        <dbReference type="ARBA" id="ARBA00022729"/>
    </source>
</evidence>
<dbReference type="Proteomes" id="UP001066276">
    <property type="component" value="Chromosome 12"/>
</dbReference>
<feature type="domain" description="Receptor ligand binding region" evidence="11">
    <location>
        <begin position="4"/>
        <end position="333"/>
    </location>
</feature>
<evidence type="ECO:0000313" key="13">
    <source>
        <dbReference type="Proteomes" id="UP001066276"/>
    </source>
</evidence>
<evidence type="ECO:0000313" key="12">
    <source>
        <dbReference type="EMBL" id="KAJ1080399.1"/>
    </source>
</evidence>
<name>A0AAV7KQC9_PLEWA</name>
<evidence type="ECO:0000256" key="9">
    <source>
        <dbReference type="ARBA" id="ARBA00023180"/>
    </source>
</evidence>
<sequence>MFPESSTPLQNLCSYGVSIVISYFSTSPVLSDRNQFPSFFRTIPSDDFQSRGLAQLVIHFGWTWVGILAEDNDYGHYGAEILQKELHESGACVAFSEHIILSRADRNAPHIVQIVHRSAANVVVVFALDSHLVPLFDEMVRQNMTGKTLIASEAWSTSALLSIDKYLKLLSGTIGLAIYSGEMPGFKEYINNARPSNFPDDNYIKTFWATAFDCRWQDSEALPGSWDNKTKLCTGAERIDSVNGVYNDVTRPRFTYNVYRAVYAISVALHDLNICQTPRGPFHHGTCANVLDFQPWQLYHYIKRARFKDEFQTKAFFDSSGNPLAQYDIVHWQLGTDAKLHHQTVGRYDSSAPTGRSLHINSSIILWAGSAQVRPFYEYVDLLQLPLNPFLPVDKLHVLSSYSACLMMGPDQ</sequence>
<keyword evidence="13" id="KW-1185">Reference proteome</keyword>
<dbReference type="PRINTS" id="PR00592">
    <property type="entry name" value="CASENSINGR"/>
</dbReference>
<comment type="subcellular location">
    <subcellularLocation>
        <location evidence="1">Cell membrane</location>
        <topology evidence="1">Multi-pass membrane protein</topology>
    </subcellularLocation>
</comment>
<evidence type="ECO:0000256" key="5">
    <source>
        <dbReference type="ARBA" id="ARBA00022989"/>
    </source>
</evidence>
<reference evidence="12" key="1">
    <citation type="journal article" date="2022" name="bioRxiv">
        <title>Sequencing and chromosome-scale assembly of the giantPleurodeles waltlgenome.</title>
        <authorList>
            <person name="Brown T."/>
            <person name="Elewa A."/>
            <person name="Iarovenko S."/>
            <person name="Subramanian E."/>
            <person name="Araus A.J."/>
            <person name="Petzold A."/>
            <person name="Susuki M."/>
            <person name="Suzuki K.-i.T."/>
            <person name="Hayashi T."/>
            <person name="Toyoda A."/>
            <person name="Oliveira C."/>
            <person name="Osipova E."/>
            <person name="Leigh N.D."/>
            <person name="Simon A."/>
            <person name="Yun M.H."/>
        </authorList>
    </citation>
    <scope>NUCLEOTIDE SEQUENCE</scope>
    <source>
        <strain evidence="12">20211129_DDA</strain>
        <tissue evidence="12">Liver</tissue>
    </source>
</reference>
<proteinExistence type="predicted"/>
<keyword evidence="2" id="KW-1003">Cell membrane</keyword>
<protein>
    <recommendedName>
        <fullName evidence="11">Receptor ligand binding region domain-containing protein</fullName>
    </recommendedName>
</protein>
<accession>A0AAV7KQC9</accession>
<dbReference type="EMBL" id="JANPWB010000016">
    <property type="protein sequence ID" value="KAJ1080399.1"/>
    <property type="molecule type" value="Genomic_DNA"/>
</dbReference>
<evidence type="ECO:0000256" key="8">
    <source>
        <dbReference type="ARBA" id="ARBA00023170"/>
    </source>
</evidence>
<evidence type="ECO:0000256" key="2">
    <source>
        <dbReference type="ARBA" id="ARBA00022475"/>
    </source>
</evidence>
<dbReference type="PANTHER" id="PTHR24061:SF606">
    <property type="entry name" value="EXTRACELLULAR CALCIUM-SENSING RECEPTOR-LIKE"/>
    <property type="match status" value="1"/>
</dbReference>
<evidence type="ECO:0000256" key="3">
    <source>
        <dbReference type="ARBA" id="ARBA00022692"/>
    </source>
</evidence>
<keyword evidence="5" id="KW-1133">Transmembrane helix</keyword>
<dbReference type="PANTHER" id="PTHR24061">
    <property type="entry name" value="CALCIUM-SENSING RECEPTOR-RELATED"/>
    <property type="match status" value="1"/>
</dbReference>
<evidence type="ECO:0000256" key="6">
    <source>
        <dbReference type="ARBA" id="ARBA00023040"/>
    </source>
</evidence>
<dbReference type="InterPro" id="IPR000337">
    <property type="entry name" value="GPCR_3"/>
</dbReference>
<dbReference type="SUPFAM" id="SSF53822">
    <property type="entry name" value="Periplasmic binding protein-like I"/>
    <property type="match status" value="1"/>
</dbReference>
<evidence type="ECO:0000256" key="1">
    <source>
        <dbReference type="ARBA" id="ARBA00004651"/>
    </source>
</evidence>
<dbReference type="GO" id="GO:0004930">
    <property type="term" value="F:G protein-coupled receptor activity"/>
    <property type="evidence" value="ECO:0007669"/>
    <property type="project" value="UniProtKB-KW"/>
</dbReference>
<evidence type="ECO:0000256" key="10">
    <source>
        <dbReference type="ARBA" id="ARBA00023224"/>
    </source>
</evidence>
<comment type="caution">
    <text evidence="12">The sequence shown here is derived from an EMBL/GenBank/DDBJ whole genome shotgun (WGS) entry which is preliminary data.</text>
</comment>
<organism evidence="12 13">
    <name type="scientific">Pleurodeles waltl</name>
    <name type="common">Iberian ribbed newt</name>
    <dbReference type="NCBI Taxonomy" id="8319"/>
    <lineage>
        <taxon>Eukaryota</taxon>
        <taxon>Metazoa</taxon>
        <taxon>Chordata</taxon>
        <taxon>Craniata</taxon>
        <taxon>Vertebrata</taxon>
        <taxon>Euteleostomi</taxon>
        <taxon>Amphibia</taxon>
        <taxon>Batrachia</taxon>
        <taxon>Caudata</taxon>
        <taxon>Salamandroidea</taxon>
        <taxon>Salamandridae</taxon>
        <taxon>Pleurodelinae</taxon>
        <taxon>Pleurodeles</taxon>
    </lineage>
</organism>
<keyword evidence="10" id="KW-0807">Transducer</keyword>
<keyword evidence="9" id="KW-0325">Glycoprotein</keyword>
<dbReference type="InterPro" id="IPR000068">
    <property type="entry name" value="GPCR_3_Ca_sens_rcpt-rel"/>
</dbReference>
<dbReference type="GO" id="GO:0005886">
    <property type="term" value="C:plasma membrane"/>
    <property type="evidence" value="ECO:0007669"/>
    <property type="project" value="UniProtKB-SubCell"/>
</dbReference>
<dbReference type="AlphaFoldDB" id="A0AAV7KQC9"/>
<dbReference type="FunFam" id="3.40.50.2300:FF:000016">
    <property type="entry name" value="Taste 1 receptor member 2"/>
    <property type="match status" value="1"/>
</dbReference>
<keyword evidence="4" id="KW-0732">Signal</keyword>
<keyword evidence="7" id="KW-0472">Membrane</keyword>
<dbReference type="PRINTS" id="PR00248">
    <property type="entry name" value="GPCRMGR"/>
</dbReference>
<keyword evidence="6" id="KW-0297">G-protein coupled receptor</keyword>
<dbReference type="InterPro" id="IPR001828">
    <property type="entry name" value="ANF_lig-bd_rcpt"/>
</dbReference>
<dbReference type="Gene3D" id="3.40.50.2300">
    <property type="match status" value="2"/>
</dbReference>
<keyword evidence="3" id="KW-0812">Transmembrane</keyword>
<evidence type="ECO:0000259" key="11">
    <source>
        <dbReference type="Pfam" id="PF01094"/>
    </source>
</evidence>